<keyword evidence="8" id="KW-1015">Disulfide bond</keyword>
<evidence type="ECO:0000256" key="5">
    <source>
        <dbReference type="ARBA" id="ARBA00022729"/>
    </source>
</evidence>
<keyword evidence="3" id="KW-0119">Carbohydrate metabolism</keyword>
<dbReference type="Gene3D" id="3.40.50.1820">
    <property type="entry name" value="alpha/beta hydrolase"/>
    <property type="match status" value="1"/>
</dbReference>
<keyword evidence="6 10" id="KW-0378">Hydrolase</keyword>
<dbReference type="PANTHER" id="PTHR33938:SF15">
    <property type="entry name" value="FERULOYL ESTERASE B-RELATED"/>
    <property type="match status" value="1"/>
</dbReference>
<dbReference type="EC" id="3.1.1.-" evidence="10"/>
<dbReference type="InterPro" id="IPR029058">
    <property type="entry name" value="AB_hydrolase_fold"/>
</dbReference>
<keyword evidence="3" id="KW-0858">Xylan degradation</keyword>
<keyword evidence="4" id="KW-0479">Metal-binding</keyword>
<evidence type="ECO:0000256" key="10">
    <source>
        <dbReference type="RuleBase" id="RU361238"/>
    </source>
</evidence>
<dbReference type="EMBL" id="JAKNSF020000061">
    <property type="protein sequence ID" value="KAK7723290.1"/>
    <property type="molecule type" value="Genomic_DNA"/>
</dbReference>
<evidence type="ECO:0000256" key="8">
    <source>
        <dbReference type="ARBA" id="ARBA00023157"/>
    </source>
</evidence>
<evidence type="ECO:0000256" key="9">
    <source>
        <dbReference type="ARBA" id="ARBA00034075"/>
    </source>
</evidence>
<dbReference type="Proteomes" id="UP001430848">
    <property type="component" value="Unassembled WGS sequence"/>
</dbReference>
<comment type="caution">
    <text evidence="11">The sequence shown here is derived from an EMBL/GenBank/DDBJ whole genome shotgun (WGS) entry which is preliminary data.</text>
</comment>
<proteinExistence type="inferred from homology"/>
<name>A0ABR1P1D6_DIAER</name>
<evidence type="ECO:0000256" key="1">
    <source>
        <dbReference type="ARBA" id="ARBA00006249"/>
    </source>
</evidence>
<sequence>MWLPINWNGRFLGVGNGGMSGCIKYNDINYGASHGFATIGSNNGHDGTSGLPFLNNSGVVEDYVSRAIHTESILGKAITEQFYEAKPHKSYYLGCSTGGRQGFKEAQDFPEDFDGIVAGAPAFDLNALMYWTGQFFLKTGDPDSPNFISAAQWDLVVEDVLKQCDSLDGFTDGVIEDPDLCNYRPEALICGDKAGDCLTGAQAQIVRAVFEPVYVGGTLVYPRLQPGANSTQRFFAGEPHPYPIDWFRYAIYNDPGWDIATLSSKDWEAASKKNPYNAATWEGDLSRARDGGVKILHFHGLEDNAISSENSARYYNHVSQAMGLSSNELDEFYRYFRISGMAHCRDGNGASFIGANQETFATFDPASNVLAAIVDWVENGKAPESILGTKYAGGSKSSGQVLAQRRHYKTVPFMKSIYGIPKTTAVMSEYTSTRQGFQRAMQWSLAGPPDEAKLFVEALSTPGFYQILNGQLLSYDAYVKHIEEMRAKVGEYKPVLHEFLRDSDQLAARMTGTISIDGVAIEFESFMFAKVDESGRLEWLKERAVSGPVGGAS</sequence>
<reference evidence="11 12" key="1">
    <citation type="submission" date="2024-02" db="EMBL/GenBank/DDBJ databases">
        <title>De novo assembly and annotation of 12 fungi associated with fruit tree decline syndrome in Ontario, Canada.</title>
        <authorList>
            <person name="Sulman M."/>
            <person name="Ellouze W."/>
            <person name="Ilyukhin E."/>
        </authorList>
    </citation>
    <scope>NUCLEOTIDE SEQUENCE [LARGE SCALE GENOMIC DNA]</scope>
    <source>
        <strain evidence="11 12">M169</strain>
    </source>
</reference>
<evidence type="ECO:0000256" key="2">
    <source>
        <dbReference type="ARBA" id="ARBA00022487"/>
    </source>
</evidence>
<evidence type="ECO:0000256" key="6">
    <source>
        <dbReference type="ARBA" id="ARBA00022801"/>
    </source>
</evidence>
<dbReference type="InterPro" id="IPR011118">
    <property type="entry name" value="Tannase/feruloyl_esterase"/>
</dbReference>
<keyword evidence="2" id="KW-0719">Serine esterase</keyword>
<accession>A0ABR1P1D6</accession>
<evidence type="ECO:0000256" key="7">
    <source>
        <dbReference type="ARBA" id="ARBA00022837"/>
    </source>
</evidence>
<gene>
    <name evidence="11" type="primary">faeB-1_1</name>
    <name evidence="11" type="ORF">SLS63_008943</name>
</gene>
<dbReference type="SUPFAM" id="SSF53474">
    <property type="entry name" value="alpha/beta-Hydrolases"/>
    <property type="match status" value="1"/>
</dbReference>
<organism evidence="11 12">
    <name type="scientific">Diaporthe eres</name>
    <name type="common">Phomopsis oblonga</name>
    <dbReference type="NCBI Taxonomy" id="83184"/>
    <lineage>
        <taxon>Eukaryota</taxon>
        <taxon>Fungi</taxon>
        <taxon>Dikarya</taxon>
        <taxon>Ascomycota</taxon>
        <taxon>Pezizomycotina</taxon>
        <taxon>Sordariomycetes</taxon>
        <taxon>Sordariomycetidae</taxon>
        <taxon>Diaporthales</taxon>
        <taxon>Diaporthaceae</taxon>
        <taxon>Diaporthe</taxon>
        <taxon>Diaporthe eres species complex</taxon>
    </lineage>
</organism>
<keyword evidence="7" id="KW-0106">Calcium</keyword>
<keyword evidence="3" id="KW-0624">Polysaccharide degradation</keyword>
<keyword evidence="12" id="KW-1185">Reference proteome</keyword>
<evidence type="ECO:0000256" key="3">
    <source>
        <dbReference type="ARBA" id="ARBA00022651"/>
    </source>
</evidence>
<evidence type="ECO:0000256" key="4">
    <source>
        <dbReference type="ARBA" id="ARBA00022723"/>
    </source>
</evidence>
<keyword evidence="5" id="KW-0732">Signal</keyword>
<evidence type="ECO:0000313" key="12">
    <source>
        <dbReference type="Proteomes" id="UP001430848"/>
    </source>
</evidence>
<comment type="catalytic activity">
    <reaction evidence="9">
        <text>feruloyl-polysaccharide + H2O = ferulate + polysaccharide.</text>
        <dbReference type="EC" id="3.1.1.73"/>
    </reaction>
</comment>
<dbReference type="PANTHER" id="PTHR33938">
    <property type="entry name" value="FERULOYL ESTERASE B-RELATED"/>
    <property type="match status" value="1"/>
</dbReference>
<evidence type="ECO:0000313" key="11">
    <source>
        <dbReference type="EMBL" id="KAK7723290.1"/>
    </source>
</evidence>
<protein>
    <recommendedName>
        <fullName evidence="10">Carboxylic ester hydrolase</fullName>
        <ecNumber evidence="10">3.1.1.-</ecNumber>
    </recommendedName>
</protein>
<dbReference type="Pfam" id="PF07519">
    <property type="entry name" value="Tannase"/>
    <property type="match status" value="2"/>
</dbReference>
<comment type="similarity">
    <text evidence="1 10">Belongs to the tannase family.</text>
</comment>